<accession>A0A251SY94</accession>
<evidence type="ECO:0000313" key="2">
    <source>
        <dbReference type="Proteomes" id="UP000215914"/>
    </source>
</evidence>
<dbReference type="Proteomes" id="UP000215914">
    <property type="component" value="Chromosome 12"/>
</dbReference>
<gene>
    <name evidence="1" type="ORF">HannXRQ_Chr12g0354111</name>
</gene>
<reference evidence="2" key="1">
    <citation type="journal article" date="2017" name="Nature">
        <title>The sunflower genome provides insights into oil metabolism, flowering and Asterid evolution.</title>
        <authorList>
            <person name="Badouin H."/>
            <person name="Gouzy J."/>
            <person name="Grassa C.J."/>
            <person name="Murat F."/>
            <person name="Staton S.E."/>
            <person name="Cottret L."/>
            <person name="Lelandais-Briere C."/>
            <person name="Owens G.L."/>
            <person name="Carrere S."/>
            <person name="Mayjonade B."/>
            <person name="Legrand L."/>
            <person name="Gill N."/>
            <person name="Kane N.C."/>
            <person name="Bowers J.E."/>
            <person name="Hubner S."/>
            <person name="Bellec A."/>
            <person name="Berard A."/>
            <person name="Berges H."/>
            <person name="Blanchet N."/>
            <person name="Boniface M.C."/>
            <person name="Brunel D."/>
            <person name="Catrice O."/>
            <person name="Chaidir N."/>
            <person name="Claudel C."/>
            <person name="Donnadieu C."/>
            <person name="Faraut T."/>
            <person name="Fievet G."/>
            <person name="Helmstetter N."/>
            <person name="King M."/>
            <person name="Knapp S.J."/>
            <person name="Lai Z."/>
            <person name="Le Paslier M.C."/>
            <person name="Lippi Y."/>
            <person name="Lorenzon L."/>
            <person name="Mandel J.R."/>
            <person name="Marage G."/>
            <person name="Marchand G."/>
            <person name="Marquand E."/>
            <person name="Bret-Mestries E."/>
            <person name="Morien E."/>
            <person name="Nambeesan S."/>
            <person name="Nguyen T."/>
            <person name="Pegot-Espagnet P."/>
            <person name="Pouilly N."/>
            <person name="Raftis F."/>
            <person name="Sallet E."/>
            <person name="Schiex T."/>
            <person name="Thomas J."/>
            <person name="Vandecasteele C."/>
            <person name="Vares D."/>
            <person name="Vear F."/>
            <person name="Vautrin S."/>
            <person name="Crespi M."/>
            <person name="Mangin B."/>
            <person name="Burke J.M."/>
            <person name="Salse J."/>
            <person name="Munos S."/>
            <person name="Vincourt P."/>
            <person name="Rieseberg L.H."/>
            <person name="Langlade N.B."/>
        </authorList>
    </citation>
    <scope>NUCLEOTIDE SEQUENCE [LARGE SCALE GENOMIC DNA]</scope>
    <source>
        <strain evidence="2">cv. SF193</strain>
    </source>
</reference>
<evidence type="ECO:0000313" key="1">
    <source>
        <dbReference type="EMBL" id="OTG03684.1"/>
    </source>
</evidence>
<name>A0A251SY94_HELAN</name>
<proteinExistence type="predicted"/>
<sequence length="94" mass="11062">MKITHTHTHIFVCVLYVIREGSREPNPSSSYINQLKHESRLKFKKEHELTITQYASRIMSRWMGALKANGLRGLNQVSEREYGRARLYMFGCFI</sequence>
<protein>
    <submittedName>
        <fullName evidence="1">Uncharacterized protein</fullName>
    </submittedName>
</protein>
<dbReference type="AlphaFoldDB" id="A0A251SY94"/>
<dbReference type="InParanoid" id="A0A251SY94"/>
<keyword evidence="2" id="KW-1185">Reference proteome</keyword>
<organism evidence="1 2">
    <name type="scientific">Helianthus annuus</name>
    <name type="common">Common sunflower</name>
    <dbReference type="NCBI Taxonomy" id="4232"/>
    <lineage>
        <taxon>Eukaryota</taxon>
        <taxon>Viridiplantae</taxon>
        <taxon>Streptophyta</taxon>
        <taxon>Embryophyta</taxon>
        <taxon>Tracheophyta</taxon>
        <taxon>Spermatophyta</taxon>
        <taxon>Magnoliopsida</taxon>
        <taxon>eudicotyledons</taxon>
        <taxon>Gunneridae</taxon>
        <taxon>Pentapetalae</taxon>
        <taxon>asterids</taxon>
        <taxon>campanulids</taxon>
        <taxon>Asterales</taxon>
        <taxon>Asteraceae</taxon>
        <taxon>Asteroideae</taxon>
        <taxon>Heliantheae alliance</taxon>
        <taxon>Heliantheae</taxon>
        <taxon>Helianthus</taxon>
    </lineage>
</organism>
<dbReference type="EMBL" id="CM007901">
    <property type="protein sequence ID" value="OTG03684.1"/>
    <property type="molecule type" value="Genomic_DNA"/>
</dbReference>